<proteinExistence type="predicted"/>
<dbReference type="AlphaFoldDB" id="E3MED2"/>
<organism evidence="2">
    <name type="scientific">Caenorhabditis remanei</name>
    <name type="common">Caenorhabditis vulgaris</name>
    <dbReference type="NCBI Taxonomy" id="31234"/>
    <lineage>
        <taxon>Eukaryota</taxon>
        <taxon>Metazoa</taxon>
        <taxon>Ecdysozoa</taxon>
        <taxon>Nematoda</taxon>
        <taxon>Chromadorea</taxon>
        <taxon>Rhabditida</taxon>
        <taxon>Rhabditina</taxon>
        <taxon>Rhabditomorpha</taxon>
        <taxon>Rhabditoidea</taxon>
        <taxon>Rhabditidae</taxon>
        <taxon>Peloderinae</taxon>
        <taxon>Caenorhabditis</taxon>
    </lineage>
</organism>
<reference evidence="1" key="1">
    <citation type="submission" date="2007-07" db="EMBL/GenBank/DDBJ databases">
        <title>PCAP assembly of the Caenorhabditis remanei genome.</title>
        <authorList>
            <consortium name="The Caenorhabditis remanei Sequencing Consortium"/>
            <person name="Wilson R.K."/>
        </authorList>
    </citation>
    <scope>NUCLEOTIDE SEQUENCE [LARGE SCALE GENOMIC DNA]</scope>
    <source>
        <strain evidence="1">PB4641</strain>
    </source>
</reference>
<dbReference type="HOGENOM" id="CLU_3016203_0_0_1"/>
<accession>E3MED2</accession>
<dbReference type="EMBL" id="DS268438">
    <property type="protein sequence ID" value="EFO99397.1"/>
    <property type="molecule type" value="Genomic_DNA"/>
</dbReference>
<evidence type="ECO:0000313" key="1">
    <source>
        <dbReference type="EMBL" id="EFO99397.1"/>
    </source>
</evidence>
<keyword evidence="2" id="KW-1185">Reference proteome</keyword>
<gene>
    <name evidence="1" type="ORF">CRE_22375</name>
</gene>
<evidence type="ECO:0000313" key="2">
    <source>
        <dbReference type="Proteomes" id="UP000008281"/>
    </source>
</evidence>
<name>E3MED2_CAERE</name>
<dbReference type="Proteomes" id="UP000008281">
    <property type="component" value="Unassembled WGS sequence"/>
</dbReference>
<sequence>MMRNLRGPICSNNTIQIYVSGLLECKNGPDGRKFARIVPSDLVEVLFMEVVAGTKN</sequence>
<protein>
    <submittedName>
        <fullName evidence="1">Uncharacterized protein</fullName>
    </submittedName>
</protein>